<dbReference type="Gene3D" id="2.40.10.270">
    <property type="entry name" value="Bacteriophage SPP1 head-tail adaptor protein"/>
    <property type="match status" value="1"/>
</dbReference>
<dbReference type="AlphaFoldDB" id="A0A6L9MJG9"/>
<dbReference type="EMBL" id="JAAAMJ010000010">
    <property type="protein sequence ID" value="NDV87772.1"/>
    <property type="molecule type" value="Genomic_DNA"/>
</dbReference>
<sequence>MTPLFLDPSLFRKRLSLQEAVLTPDGAGGASEEWVELREISAHVEPVATRDRERFDSREATITHRVICRATPEVTRGRSFMLGARRLVIRSVHDPDETGRFLVCRCEEAA</sequence>
<dbReference type="InterPro" id="IPR008767">
    <property type="entry name" value="Phage_SPP1_head-tail_adaptor"/>
</dbReference>
<protein>
    <submittedName>
        <fullName evidence="1">Phage head closure protein</fullName>
    </submittedName>
</protein>
<organism evidence="1 2">
    <name type="scientific">Aurantimonas aggregata</name>
    <dbReference type="NCBI Taxonomy" id="2047720"/>
    <lineage>
        <taxon>Bacteria</taxon>
        <taxon>Pseudomonadati</taxon>
        <taxon>Pseudomonadota</taxon>
        <taxon>Alphaproteobacteria</taxon>
        <taxon>Hyphomicrobiales</taxon>
        <taxon>Aurantimonadaceae</taxon>
        <taxon>Aurantimonas</taxon>
    </lineage>
</organism>
<evidence type="ECO:0000313" key="1">
    <source>
        <dbReference type="EMBL" id="NDV87772.1"/>
    </source>
</evidence>
<dbReference type="InterPro" id="IPR038666">
    <property type="entry name" value="SSP1_head-tail_sf"/>
</dbReference>
<accession>A0A6L9MJG9</accession>
<dbReference type="RefSeq" id="WP_163044528.1">
    <property type="nucleotide sequence ID" value="NZ_JAAAMJ010000010.1"/>
</dbReference>
<name>A0A6L9MJG9_9HYPH</name>
<dbReference type="Proteomes" id="UP000476332">
    <property type="component" value="Unassembled WGS sequence"/>
</dbReference>
<reference evidence="1 2" key="1">
    <citation type="submission" date="2020-01" db="EMBL/GenBank/DDBJ databases">
        <title>Genomes of bacteria type strains.</title>
        <authorList>
            <person name="Chen J."/>
            <person name="Zhu S."/>
            <person name="Chen J."/>
        </authorList>
    </citation>
    <scope>NUCLEOTIDE SEQUENCE [LARGE SCALE GENOMIC DNA]</scope>
    <source>
        <strain evidence="1 2">KCTC 52919</strain>
    </source>
</reference>
<proteinExistence type="predicted"/>
<dbReference type="NCBIfam" id="TIGR01563">
    <property type="entry name" value="gp16_SPP1"/>
    <property type="match status" value="1"/>
</dbReference>
<comment type="caution">
    <text evidence="1">The sequence shown here is derived from an EMBL/GenBank/DDBJ whole genome shotgun (WGS) entry which is preliminary data.</text>
</comment>
<evidence type="ECO:0000313" key="2">
    <source>
        <dbReference type="Proteomes" id="UP000476332"/>
    </source>
</evidence>
<keyword evidence="2" id="KW-1185">Reference proteome</keyword>
<gene>
    <name evidence="1" type="ORF">GTW51_13780</name>
</gene>
<dbReference type="Pfam" id="PF05521">
    <property type="entry name" value="Phage_HCP"/>
    <property type="match status" value="1"/>
</dbReference>